<dbReference type="RefSeq" id="WP_084452205.1">
    <property type="nucleotide sequence ID" value="NZ_FWXN01000011.1"/>
</dbReference>
<evidence type="ECO:0000313" key="5">
    <source>
        <dbReference type="Proteomes" id="UP000192634"/>
    </source>
</evidence>
<keyword evidence="2" id="KW-0560">Oxidoreductase</keyword>
<organism evidence="4 5">
    <name type="scientific">Janibacter indicus</name>
    <dbReference type="NCBI Taxonomy" id="857417"/>
    <lineage>
        <taxon>Bacteria</taxon>
        <taxon>Bacillati</taxon>
        <taxon>Actinomycetota</taxon>
        <taxon>Actinomycetes</taxon>
        <taxon>Micrococcales</taxon>
        <taxon>Intrasporangiaceae</taxon>
        <taxon>Janibacter</taxon>
    </lineage>
</organism>
<sequence length="194" mass="21064">MTSCTIPDLPELHPTLAHRFSPVRFREDAVVERAHVETMLEAARRAPSAGNSQPWRFVVGVRGDDVHERIVRHLTRSSGAWAPAASAIVVNLAVVGIEDAPGWEYSEFATYDLGQAVAHMCVQALTIGLDSHQFRAFDREGVAAELAVPPHLEVVSMTAFGVADHRPGEIPSPGTSRERLALEEIVWLEAGDGA</sequence>
<dbReference type="Proteomes" id="UP000192634">
    <property type="component" value="Unassembled WGS sequence"/>
</dbReference>
<reference evidence="4 5" key="1">
    <citation type="submission" date="2017-04" db="EMBL/GenBank/DDBJ databases">
        <authorList>
            <person name="Afonso C.L."/>
            <person name="Miller P.J."/>
            <person name="Scott M.A."/>
            <person name="Spackman E."/>
            <person name="Goraichik I."/>
            <person name="Dimitrov K.M."/>
            <person name="Suarez D.L."/>
            <person name="Swayne D.E."/>
        </authorList>
    </citation>
    <scope>NUCLEOTIDE SEQUENCE [LARGE SCALE GENOMIC DNA]</scope>
    <source>
        <strain evidence="4 5">CGMCC 1.12511</strain>
    </source>
</reference>
<protein>
    <submittedName>
        <fullName evidence="4">Nitroreductase</fullName>
    </submittedName>
</protein>
<evidence type="ECO:0000256" key="1">
    <source>
        <dbReference type="ARBA" id="ARBA00007118"/>
    </source>
</evidence>
<proteinExistence type="inferred from homology"/>
<dbReference type="InterPro" id="IPR000415">
    <property type="entry name" value="Nitroreductase-like"/>
</dbReference>
<dbReference type="Pfam" id="PF00881">
    <property type="entry name" value="Nitroreductase"/>
    <property type="match status" value="1"/>
</dbReference>
<name>A0A1W2CF13_9MICO</name>
<dbReference type="InterPro" id="IPR029479">
    <property type="entry name" value="Nitroreductase"/>
</dbReference>
<evidence type="ECO:0000259" key="3">
    <source>
        <dbReference type="Pfam" id="PF00881"/>
    </source>
</evidence>
<dbReference type="SUPFAM" id="SSF55469">
    <property type="entry name" value="FMN-dependent nitroreductase-like"/>
    <property type="match status" value="1"/>
</dbReference>
<dbReference type="GO" id="GO:0016491">
    <property type="term" value="F:oxidoreductase activity"/>
    <property type="evidence" value="ECO:0007669"/>
    <property type="project" value="UniProtKB-KW"/>
</dbReference>
<feature type="domain" description="Nitroreductase" evidence="3">
    <location>
        <begin position="18"/>
        <end position="74"/>
    </location>
</feature>
<dbReference type="Gene3D" id="3.40.109.10">
    <property type="entry name" value="NADH Oxidase"/>
    <property type="match status" value="1"/>
</dbReference>
<evidence type="ECO:0000256" key="2">
    <source>
        <dbReference type="ARBA" id="ARBA00023002"/>
    </source>
</evidence>
<dbReference type="PANTHER" id="PTHR43673">
    <property type="entry name" value="NAD(P)H NITROREDUCTASE YDGI-RELATED"/>
    <property type="match status" value="1"/>
</dbReference>
<dbReference type="OrthoDB" id="9802510at2"/>
<dbReference type="EMBL" id="FWXN01000011">
    <property type="protein sequence ID" value="SMC83780.1"/>
    <property type="molecule type" value="Genomic_DNA"/>
</dbReference>
<evidence type="ECO:0000313" key="4">
    <source>
        <dbReference type="EMBL" id="SMC83780.1"/>
    </source>
</evidence>
<comment type="similarity">
    <text evidence="1">Belongs to the nitroreductase family.</text>
</comment>
<dbReference type="PANTHER" id="PTHR43673:SF10">
    <property type="entry name" value="NADH DEHYDROGENASE_NAD(P)H NITROREDUCTASE XCC3605-RELATED"/>
    <property type="match status" value="1"/>
</dbReference>
<accession>A0A1W2CF13</accession>
<dbReference type="AlphaFoldDB" id="A0A1W2CF13"/>
<gene>
    <name evidence="4" type="ORF">SAMN06296429_11152</name>
</gene>